<keyword evidence="8 12" id="KW-0472">Membrane</keyword>
<keyword evidence="3" id="KW-0488">Methylation</keyword>
<dbReference type="GO" id="GO:0004888">
    <property type="term" value="F:transmembrane signaling receptor activity"/>
    <property type="evidence" value="ECO:0007669"/>
    <property type="project" value="InterPro"/>
</dbReference>
<keyword evidence="4" id="KW-0145">Chemotaxis</keyword>
<keyword evidence="7 12" id="KW-1133">Transmembrane helix</keyword>
<keyword evidence="5" id="KW-0997">Cell inner membrane</keyword>
<name>A4Y912_SHEPC</name>
<dbReference type="eggNOG" id="COG0840">
    <property type="taxonomic scope" value="Bacteria"/>
</dbReference>
<dbReference type="GO" id="GO:0052131">
    <property type="term" value="P:positive aerotaxis"/>
    <property type="evidence" value="ECO:0007669"/>
    <property type="project" value="UniProtKB-ARBA"/>
</dbReference>
<keyword evidence="6 12" id="KW-0812">Transmembrane</keyword>
<dbReference type="PANTHER" id="PTHR32089:SF74">
    <property type="entry name" value="METHYL-ACCEPTING CHEMOTAXIS PROTEIN AER"/>
    <property type="match status" value="1"/>
</dbReference>
<dbReference type="FunFam" id="3.30.450.20:FF:000046">
    <property type="entry name" value="Aerotaxis sensor receptor"/>
    <property type="match status" value="1"/>
</dbReference>
<evidence type="ECO:0000259" key="13">
    <source>
        <dbReference type="PROSITE" id="PS50111"/>
    </source>
</evidence>
<dbReference type="SUPFAM" id="SSF55785">
    <property type="entry name" value="PYP-like sensor domain (PAS domain)"/>
    <property type="match status" value="1"/>
</dbReference>
<proteinExistence type="inferred from homology"/>
<dbReference type="SUPFAM" id="SSF58104">
    <property type="entry name" value="Methyl-accepting chemotaxis protein (MCP) signaling domain"/>
    <property type="match status" value="1"/>
</dbReference>
<keyword evidence="2" id="KW-1003">Cell membrane</keyword>
<dbReference type="InterPro" id="IPR004090">
    <property type="entry name" value="Chemotax_Me-accpt_rcpt"/>
</dbReference>
<feature type="domain" description="Methyl-accepting transducer" evidence="13">
    <location>
        <begin position="259"/>
        <end position="495"/>
    </location>
</feature>
<dbReference type="STRING" id="319224.Sputcn32_2726"/>
<dbReference type="KEGG" id="spc:Sputcn32_2726"/>
<dbReference type="GO" id="GO:0005886">
    <property type="term" value="C:plasma membrane"/>
    <property type="evidence" value="ECO:0007669"/>
    <property type="project" value="UniProtKB-SubCell"/>
</dbReference>
<dbReference type="PROSITE" id="PS50111">
    <property type="entry name" value="CHEMOTAXIS_TRANSDUC_2"/>
    <property type="match status" value="1"/>
</dbReference>
<dbReference type="AlphaFoldDB" id="A4Y912"/>
<comment type="subcellular location">
    <subcellularLocation>
        <location evidence="1">Cell inner membrane</location>
        <topology evidence="1">Multi-pass membrane protein</topology>
    </subcellularLocation>
</comment>
<dbReference type="FunFam" id="1.10.287.950:FF:000001">
    <property type="entry name" value="Methyl-accepting chemotaxis sensory transducer"/>
    <property type="match status" value="1"/>
</dbReference>
<evidence type="ECO:0000256" key="9">
    <source>
        <dbReference type="ARBA" id="ARBA00023224"/>
    </source>
</evidence>
<dbReference type="EMBL" id="CP000681">
    <property type="protein sequence ID" value="ABP76445.1"/>
    <property type="molecule type" value="Genomic_DNA"/>
</dbReference>
<evidence type="ECO:0000256" key="8">
    <source>
        <dbReference type="ARBA" id="ARBA00023136"/>
    </source>
</evidence>
<feature type="transmembrane region" description="Helical" evidence="12">
    <location>
        <begin position="161"/>
        <end position="181"/>
    </location>
</feature>
<dbReference type="Gene3D" id="1.10.287.950">
    <property type="entry name" value="Methyl-accepting chemotaxis protein"/>
    <property type="match status" value="1"/>
</dbReference>
<reference evidence="14" key="1">
    <citation type="submission" date="2007-04" db="EMBL/GenBank/DDBJ databases">
        <title>Complete sequence of Shewanella putrefaciens CN-32.</title>
        <authorList>
            <consortium name="US DOE Joint Genome Institute"/>
            <person name="Copeland A."/>
            <person name="Lucas S."/>
            <person name="Lapidus A."/>
            <person name="Barry K."/>
            <person name="Detter J.C."/>
            <person name="Glavina del Rio T."/>
            <person name="Hammon N."/>
            <person name="Israni S."/>
            <person name="Dalin E."/>
            <person name="Tice H."/>
            <person name="Pitluck S."/>
            <person name="Chain P."/>
            <person name="Malfatti S."/>
            <person name="Shin M."/>
            <person name="Vergez L."/>
            <person name="Schmutz J."/>
            <person name="Larimer F."/>
            <person name="Land M."/>
            <person name="Hauser L."/>
            <person name="Kyrpides N."/>
            <person name="Mikhailova N."/>
            <person name="Romine M.F."/>
            <person name="Fredrickson J."/>
            <person name="Tiedje J."/>
            <person name="Richardson P."/>
        </authorList>
    </citation>
    <scope>NUCLEOTIDE SEQUENCE [LARGE SCALE GENOMIC DNA]</scope>
    <source>
        <strain evidence="14">CN-32</strain>
    </source>
</reference>
<dbReference type="NCBIfam" id="TIGR00229">
    <property type="entry name" value="sensory_box"/>
    <property type="match status" value="1"/>
</dbReference>
<accession>A4Y912</accession>
<evidence type="ECO:0000256" key="7">
    <source>
        <dbReference type="ARBA" id="ARBA00022989"/>
    </source>
</evidence>
<evidence type="ECO:0000313" key="14">
    <source>
        <dbReference type="EMBL" id="ABP76445.1"/>
    </source>
</evidence>
<comment type="similarity">
    <text evidence="10">Belongs to the methyl-accepting chemotaxis (MCP) protein family.</text>
</comment>
<dbReference type="CDD" id="cd00130">
    <property type="entry name" value="PAS"/>
    <property type="match status" value="1"/>
</dbReference>
<protein>
    <submittedName>
        <fullName evidence="14">Methyl-accepting chemotaxis sensory transducer with Pas/Pac sensor</fullName>
    </submittedName>
</protein>
<dbReference type="Gene3D" id="3.30.450.20">
    <property type="entry name" value="PAS domain"/>
    <property type="match status" value="1"/>
</dbReference>
<dbReference type="PANTHER" id="PTHR32089">
    <property type="entry name" value="METHYL-ACCEPTING CHEMOTAXIS PROTEIN MCPB"/>
    <property type="match status" value="1"/>
</dbReference>
<evidence type="ECO:0000256" key="10">
    <source>
        <dbReference type="ARBA" id="ARBA00029447"/>
    </source>
</evidence>
<evidence type="ECO:0000256" key="1">
    <source>
        <dbReference type="ARBA" id="ARBA00004429"/>
    </source>
</evidence>
<dbReference type="InterPro" id="IPR004089">
    <property type="entry name" value="MCPsignal_dom"/>
</dbReference>
<organism evidence="14">
    <name type="scientific">Shewanella putrefaciens (strain CN-32 / ATCC BAA-453)</name>
    <dbReference type="NCBI Taxonomy" id="319224"/>
    <lineage>
        <taxon>Bacteria</taxon>
        <taxon>Pseudomonadati</taxon>
        <taxon>Pseudomonadota</taxon>
        <taxon>Gammaproteobacteria</taxon>
        <taxon>Alteromonadales</taxon>
        <taxon>Shewanellaceae</taxon>
        <taxon>Shewanella</taxon>
    </lineage>
</organism>
<dbReference type="InterPro" id="IPR000014">
    <property type="entry name" value="PAS"/>
</dbReference>
<dbReference type="InterPro" id="IPR035965">
    <property type="entry name" value="PAS-like_dom_sf"/>
</dbReference>
<dbReference type="HOGENOM" id="CLU_000445_107_26_6"/>
<evidence type="ECO:0000256" key="11">
    <source>
        <dbReference type="PROSITE-ProRule" id="PRU00284"/>
    </source>
</evidence>
<keyword evidence="9 11" id="KW-0807">Transducer</keyword>
<dbReference type="Pfam" id="PF00015">
    <property type="entry name" value="MCPsignal"/>
    <property type="match status" value="1"/>
</dbReference>
<dbReference type="SMART" id="SM00283">
    <property type="entry name" value="MA"/>
    <property type="match status" value="1"/>
</dbReference>
<sequence length="538" mass="59186">MAKCHSHFYREPTLNPMQTHPTKGEKHLSDNAILLSTTDLKGNIKYVNQTFSNISEFNVDELQGSPHNIVRHPDMPAAAFKMLWERIKSGKPWMGIVKNRTKSGDYYWVNAYVAPVYENGEIHEYQSVRRQATPEQIKAAESIYQDINQGKKPKALKKDKLGFSGKILAAMLFSIMITAYVASYSPLLAAFSGGIFAVIAWFVLMKPLHNLVSIATNIIDDPVAMGVYTGRQDEIGKLDLALRFLITEIGGVVGRMADSASEIQQQSVSLKQTITNTWEHADSQSEQTTQAATAMEQMSASFAEVTGNIHRTASEMVSSHQAAQRGHSRLETVIDAIHQLSVQVSHFSDVVATIEEDSRAIHQVLEVIRAIADQTNLLALNAAIEAARAGESGRGFAVVADEVRQLSSRTSQSTSQIEMIVGRFRDSTQKATSTMMAGQEQVKRSVALAEDASVAFGELLSSITRINSLSDDNAAAMTQQASVAAEISRAIHVISDLAHQSLQQTQDAAARGDQVSRLSTKTHHLSQQFWQQSVQRKY</sequence>
<evidence type="ECO:0000256" key="5">
    <source>
        <dbReference type="ARBA" id="ARBA00022519"/>
    </source>
</evidence>
<gene>
    <name evidence="14" type="ordered locus">Sputcn32_2726</name>
</gene>
<dbReference type="GO" id="GO:0007165">
    <property type="term" value="P:signal transduction"/>
    <property type="evidence" value="ECO:0007669"/>
    <property type="project" value="UniProtKB-KW"/>
</dbReference>
<dbReference type="PRINTS" id="PR00260">
    <property type="entry name" value="CHEMTRNSDUCR"/>
</dbReference>
<evidence type="ECO:0000256" key="6">
    <source>
        <dbReference type="ARBA" id="ARBA00022692"/>
    </source>
</evidence>
<evidence type="ECO:0000256" key="12">
    <source>
        <dbReference type="SAM" id="Phobius"/>
    </source>
</evidence>
<dbReference type="Pfam" id="PF08447">
    <property type="entry name" value="PAS_3"/>
    <property type="match status" value="1"/>
</dbReference>
<feature type="transmembrane region" description="Helical" evidence="12">
    <location>
        <begin position="187"/>
        <end position="204"/>
    </location>
</feature>
<dbReference type="InterPro" id="IPR013655">
    <property type="entry name" value="PAS_fold_3"/>
</dbReference>
<evidence type="ECO:0000256" key="3">
    <source>
        <dbReference type="ARBA" id="ARBA00022481"/>
    </source>
</evidence>
<evidence type="ECO:0000256" key="2">
    <source>
        <dbReference type="ARBA" id="ARBA00022475"/>
    </source>
</evidence>
<evidence type="ECO:0000256" key="4">
    <source>
        <dbReference type="ARBA" id="ARBA00022500"/>
    </source>
</evidence>